<accession>A0A7J0C9U9</accession>
<comment type="caution">
    <text evidence="1">The sequence shown here is derived from an EMBL/GenBank/DDBJ whole genome shotgun (WGS) entry which is preliminary data.</text>
</comment>
<reference evidence="1 2" key="1">
    <citation type="submission" date="2020-05" db="EMBL/GenBank/DDBJ databases">
        <title>Whole genome shotgun sequence of Streptomyces fulvorobeus NBRC 15897.</title>
        <authorList>
            <person name="Komaki H."/>
            <person name="Tamura T."/>
        </authorList>
    </citation>
    <scope>NUCLEOTIDE SEQUENCE [LARGE SCALE GENOMIC DNA]</scope>
    <source>
        <strain evidence="1 2">NBRC 15897</strain>
    </source>
</reference>
<dbReference type="Proteomes" id="UP000498980">
    <property type="component" value="Unassembled WGS sequence"/>
</dbReference>
<protein>
    <submittedName>
        <fullName evidence="1">Uncharacterized protein</fullName>
    </submittedName>
</protein>
<sequence>MHPYVTLYDCNNEIDTSHLDILPRGYTGKSDTHECTFKINKTDVYV</sequence>
<dbReference type="AlphaFoldDB" id="A0A7J0C9U9"/>
<name>A0A7J0C9U9_9ACTN</name>
<evidence type="ECO:0000313" key="2">
    <source>
        <dbReference type="Proteomes" id="UP000498980"/>
    </source>
</evidence>
<keyword evidence="2" id="KW-1185">Reference proteome</keyword>
<dbReference type="EMBL" id="BLWC01000001">
    <property type="protein sequence ID" value="GFM99138.1"/>
    <property type="molecule type" value="Genomic_DNA"/>
</dbReference>
<organism evidence="1 2">
    <name type="scientific">Streptomyces fulvorobeus</name>
    <dbReference type="NCBI Taxonomy" id="284028"/>
    <lineage>
        <taxon>Bacteria</taxon>
        <taxon>Bacillati</taxon>
        <taxon>Actinomycetota</taxon>
        <taxon>Actinomycetes</taxon>
        <taxon>Kitasatosporales</taxon>
        <taxon>Streptomycetaceae</taxon>
        <taxon>Streptomyces</taxon>
    </lineage>
</organism>
<evidence type="ECO:0000313" key="1">
    <source>
        <dbReference type="EMBL" id="GFM99138.1"/>
    </source>
</evidence>
<proteinExistence type="predicted"/>
<gene>
    <name evidence="1" type="ORF">Sfulv_39490</name>
</gene>